<name>A0A2U0TH12_9PAST</name>
<evidence type="ECO:0000313" key="2">
    <source>
        <dbReference type="EMBL" id="PVX42905.1"/>
    </source>
</evidence>
<evidence type="ECO:0000256" key="1">
    <source>
        <dbReference type="SAM" id="SignalP"/>
    </source>
</evidence>
<organism evidence="2 3">
    <name type="scientific">Alitibacter langaaensis DSM 22999</name>
    <dbReference type="NCBI Taxonomy" id="1122935"/>
    <lineage>
        <taxon>Bacteria</taxon>
        <taxon>Pseudomonadati</taxon>
        <taxon>Pseudomonadota</taxon>
        <taxon>Gammaproteobacteria</taxon>
        <taxon>Pasteurellales</taxon>
        <taxon>Pasteurellaceae</taxon>
        <taxon>Alitibacter</taxon>
    </lineage>
</organism>
<keyword evidence="1" id="KW-0732">Signal</keyword>
<feature type="chain" id="PRO_5015396106" evidence="1">
    <location>
        <begin position="25"/>
        <end position="246"/>
    </location>
</feature>
<sequence length="246" mass="28104">MKIPQILTALWLLCALLFSVAVQAEIKKESPDIVIKLRKTGETTTLSQLDSKQLSANKHIGEKEYQQIFQAEKKRRIALSKQQQQALAAERQKELDHEKALEEQDKIYAAKLEKEMAETQVLTALDLFNHTMPITFRSASFGVSKQQERTFILKYFVDNKGGKPLQLAKWTAVLKNADNVIFTYDVSAPFEKEFMPETRKEVIVTLKLKELPDEVQKLLSDPNAKISVVNIARELVFNDDTKIQVN</sequence>
<dbReference type="AlphaFoldDB" id="A0A2U0TH12"/>
<dbReference type="RefSeq" id="WP_116631005.1">
    <property type="nucleotide sequence ID" value="NZ_QENU01000001.1"/>
</dbReference>
<comment type="caution">
    <text evidence="2">The sequence shown here is derived from an EMBL/GenBank/DDBJ whole genome shotgun (WGS) entry which is preliminary data.</text>
</comment>
<reference evidence="2 3" key="1">
    <citation type="submission" date="2018-05" db="EMBL/GenBank/DDBJ databases">
        <title>Genomic Encyclopedia of Type Strains, Phase IV (KMG-IV): sequencing the most valuable type-strain genomes for metagenomic binning, comparative biology and taxonomic classification.</title>
        <authorList>
            <person name="Goeker M."/>
        </authorList>
    </citation>
    <scope>NUCLEOTIDE SEQUENCE [LARGE SCALE GENOMIC DNA]</scope>
    <source>
        <strain evidence="2 3">DSM 22999</strain>
    </source>
</reference>
<dbReference type="Proteomes" id="UP000245909">
    <property type="component" value="Unassembled WGS sequence"/>
</dbReference>
<keyword evidence="3" id="KW-1185">Reference proteome</keyword>
<proteinExistence type="predicted"/>
<gene>
    <name evidence="2" type="ORF">C8D76_101238</name>
</gene>
<accession>A0A2U0TH12</accession>
<protein>
    <submittedName>
        <fullName evidence="2">Uncharacterized protein</fullName>
    </submittedName>
</protein>
<feature type="signal peptide" evidence="1">
    <location>
        <begin position="1"/>
        <end position="24"/>
    </location>
</feature>
<evidence type="ECO:0000313" key="3">
    <source>
        <dbReference type="Proteomes" id="UP000245909"/>
    </source>
</evidence>
<dbReference type="OrthoDB" id="9830186at2"/>
<dbReference type="EMBL" id="QENU01000001">
    <property type="protein sequence ID" value="PVX42905.1"/>
    <property type="molecule type" value="Genomic_DNA"/>
</dbReference>